<keyword evidence="2" id="KW-1185">Reference proteome</keyword>
<name>A0ACB9R7F3_9MYRT</name>
<organism evidence="1 2">
    <name type="scientific">Melastoma candidum</name>
    <dbReference type="NCBI Taxonomy" id="119954"/>
    <lineage>
        <taxon>Eukaryota</taxon>
        <taxon>Viridiplantae</taxon>
        <taxon>Streptophyta</taxon>
        <taxon>Embryophyta</taxon>
        <taxon>Tracheophyta</taxon>
        <taxon>Spermatophyta</taxon>
        <taxon>Magnoliopsida</taxon>
        <taxon>eudicotyledons</taxon>
        <taxon>Gunneridae</taxon>
        <taxon>Pentapetalae</taxon>
        <taxon>rosids</taxon>
        <taxon>malvids</taxon>
        <taxon>Myrtales</taxon>
        <taxon>Melastomataceae</taxon>
        <taxon>Melastomatoideae</taxon>
        <taxon>Melastomateae</taxon>
        <taxon>Melastoma</taxon>
    </lineage>
</organism>
<evidence type="ECO:0000313" key="2">
    <source>
        <dbReference type="Proteomes" id="UP001057402"/>
    </source>
</evidence>
<accession>A0ACB9R7F3</accession>
<dbReference type="EMBL" id="CM042883">
    <property type="protein sequence ID" value="KAI4374830.1"/>
    <property type="molecule type" value="Genomic_DNA"/>
</dbReference>
<comment type="caution">
    <text evidence="1">The sequence shown here is derived from an EMBL/GenBank/DDBJ whole genome shotgun (WGS) entry which is preliminary data.</text>
</comment>
<reference evidence="2" key="1">
    <citation type="journal article" date="2023" name="Front. Plant Sci.">
        <title>Chromosomal-level genome assembly of Melastoma candidum provides insights into trichome evolution.</title>
        <authorList>
            <person name="Zhong Y."/>
            <person name="Wu W."/>
            <person name="Sun C."/>
            <person name="Zou P."/>
            <person name="Liu Y."/>
            <person name="Dai S."/>
            <person name="Zhou R."/>
        </authorList>
    </citation>
    <scope>NUCLEOTIDE SEQUENCE [LARGE SCALE GENOMIC DNA]</scope>
</reference>
<sequence>MGLLFLVEWLLPLLLLFAQSMPAFSLKAPQSNVVYLGPHKQGAQVTEQDIEEIKSSHFNLIGSVRGR</sequence>
<proteinExistence type="predicted"/>
<evidence type="ECO:0000313" key="1">
    <source>
        <dbReference type="EMBL" id="KAI4374830.1"/>
    </source>
</evidence>
<gene>
    <name evidence="1" type="ORF">MLD38_012777</name>
</gene>
<protein>
    <submittedName>
        <fullName evidence="1">Uncharacterized protein</fullName>
    </submittedName>
</protein>
<dbReference type="Proteomes" id="UP001057402">
    <property type="component" value="Chromosome 4"/>
</dbReference>